<keyword evidence="2" id="KW-0597">Phosphoprotein</keyword>
<reference evidence="5" key="1">
    <citation type="journal article" date="2015" name="Genome Announc.">
        <title>Draft Genome Sequence of the Pathogenic Filamentous Fungus Aspergillus udagawae Strain IFM 46973T.</title>
        <authorList>
            <person name="Kusuya Y."/>
            <person name="Takahashi-Nakaguchi A."/>
            <person name="Takahashi H."/>
            <person name="Yaguchi T."/>
        </authorList>
    </citation>
    <scope>NUCLEOTIDE SEQUENCE</scope>
    <source>
        <strain evidence="5">IFM 46973</strain>
    </source>
</reference>
<dbReference type="GO" id="GO:0009062">
    <property type="term" value="P:fatty acid catabolic process"/>
    <property type="evidence" value="ECO:0007669"/>
    <property type="project" value="TreeGrafter"/>
</dbReference>
<dbReference type="InterPro" id="IPR026058">
    <property type="entry name" value="LIPIN"/>
</dbReference>
<proteinExistence type="inferred from homology"/>
<dbReference type="InterPro" id="IPR036412">
    <property type="entry name" value="HAD-like_sf"/>
</dbReference>
<feature type="compositionally biased region" description="Polar residues" evidence="3">
    <location>
        <begin position="717"/>
        <end position="730"/>
    </location>
</feature>
<evidence type="ECO:0000256" key="2">
    <source>
        <dbReference type="ARBA" id="ARBA00022553"/>
    </source>
</evidence>
<dbReference type="Gene3D" id="3.40.50.1000">
    <property type="entry name" value="HAD superfamily/HAD-like"/>
    <property type="match status" value="1"/>
</dbReference>
<feature type="domain" description="LNS2/PITP" evidence="4">
    <location>
        <begin position="446"/>
        <end position="602"/>
    </location>
</feature>
<dbReference type="SMART" id="SM00775">
    <property type="entry name" value="LNS2"/>
    <property type="match status" value="1"/>
</dbReference>
<feature type="region of interest" description="Disordered" evidence="3">
    <location>
        <begin position="649"/>
        <end position="763"/>
    </location>
</feature>
<comment type="similarity">
    <text evidence="1">Belongs to the lipin family.</text>
</comment>
<dbReference type="Pfam" id="PF04571">
    <property type="entry name" value="Lipin_N"/>
    <property type="match status" value="1"/>
</dbReference>
<dbReference type="InterPro" id="IPR031315">
    <property type="entry name" value="LNS2/PITP"/>
</dbReference>
<dbReference type="GO" id="GO:0008195">
    <property type="term" value="F:phosphatidate phosphatase activity"/>
    <property type="evidence" value="ECO:0007669"/>
    <property type="project" value="TreeGrafter"/>
</dbReference>
<evidence type="ECO:0000256" key="3">
    <source>
        <dbReference type="SAM" id="MobiDB-lite"/>
    </source>
</evidence>
<feature type="region of interest" description="Disordered" evidence="3">
    <location>
        <begin position="96"/>
        <end position="120"/>
    </location>
</feature>
<reference evidence="5" key="2">
    <citation type="submission" date="2021-01" db="EMBL/GenBank/DDBJ databases">
        <title>Pan-genome distribution and transcriptional activeness of fungal secondary metabolism genes in Aspergillus section Fumigati.</title>
        <authorList>
            <person name="Takahashi H."/>
            <person name="Umemura M."/>
            <person name="Ninomiya A."/>
            <person name="Kusuya Y."/>
            <person name="Urayama S."/>
            <person name="Shimizu M."/>
            <person name="Watanabe A."/>
            <person name="Kamei K."/>
            <person name="Yaguchi T."/>
            <person name="Hagiwara D."/>
        </authorList>
    </citation>
    <scope>NUCLEOTIDE SEQUENCE</scope>
    <source>
        <strain evidence="5">IFM 46973</strain>
    </source>
</reference>
<dbReference type="GO" id="GO:0005634">
    <property type="term" value="C:nucleus"/>
    <property type="evidence" value="ECO:0007669"/>
    <property type="project" value="TreeGrafter"/>
</dbReference>
<dbReference type="InterPro" id="IPR023214">
    <property type="entry name" value="HAD_sf"/>
</dbReference>
<dbReference type="InterPro" id="IPR013209">
    <property type="entry name" value="LNS2"/>
</dbReference>
<gene>
    <name evidence="5" type="ORF">Aud_008106</name>
</gene>
<dbReference type="PANTHER" id="PTHR12181:SF12">
    <property type="entry name" value="PHOSPHATIDATE PHOSPHATASE"/>
    <property type="match status" value="1"/>
</dbReference>
<dbReference type="InterPro" id="IPR007651">
    <property type="entry name" value="Lipin_N"/>
</dbReference>
<sequence>MQYVRSISGSVSKTWNSINPATLSGAIDVIVIEQEDGTLACSPFHVRFGKFSLLRPYEKKVEFQVNGVKQDYAMKLGEGGEAFFVFETSDEIPASLQTSPLVSPAASPRTRSEEDLPSSLQEPEFLDLEKSSATAHSQDVKAGSDIPLLSRGVRASSDLGAMTPLSQSPDETNIGRLRRGSLGNAPGFDRAASEPVLIAKQGTSTSSEGGFAVGSQPPSPTPSDSHNHTERPRSPPLLSPQEAVSRALSLSKKLSSSNIPTRVNETGDLMLDMTGYKSNEEDALRAELIARKILAEELEGSCDIGGLIGADEHGNLWIYSSEEAKEAANRRATFNSMRPHSAMSENAISDPGYHSDTDHPVSESPYPTRHHRAKSDVQPGFPTPPQSPTQDSTPAEQTRNYAKTLRLTSDQLKALNLKPGANPMSFSVNRATCTATMYLWNSTTPIVISDIDGTITKSDALGHVLNMIGRDWTHAGVAKLYTDIVNNGYNIMYLTSRSVGQADTTRTYIYGVRQDGYRLPKGPVIMSPDRTIAALRREIYLRKPEVFKMACLRDILGLFNGKENPFYAGFGNRLTDALSYRSVNIPSTRIFTINSNAEVSLDLLSLNKYKSSYVTMQELLDHFFPPVSLLVQPGGENCTDFTYWREAPQDVEIFSDTDSDEEDEEDEDELDEEIEEEEEEEYEGDLTEEDGSEIDEEVDELGESYISQESMDGLRLSESNASLAAHGSTQAEEDEDENADDMVAETKLLNSRLPATSEPVRSA</sequence>
<dbReference type="GeneID" id="66995583"/>
<feature type="region of interest" description="Disordered" evidence="3">
    <location>
        <begin position="159"/>
        <end position="189"/>
    </location>
</feature>
<dbReference type="SUPFAM" id="SSF56784">
    <property type="entry name" value="HAD-like"/>
    <property type="match status" value="1"/>
</dbReference>
<name>A0A8E0QZM5_9EURO</name>
<dbReference type="Pfam" id="PF24565">
    <property type="entry name" value="Ned1_M"/>
    <property type="match status" value="1"/>
</dbReference>
<dbReference type="Pfam" id="PF08235">
    <property type="entry name" value="LNS2"/>
    <property type="match status" value="1"/>
</dbReference>
<dbReference type="Proteomes" id="UP000036893">
    <property type="component" value="Unassembled WGS sequence"/>
</dbReference>
<organism evidence="5 6">
    <name type="scientific">Aspergillus udagawae</name>
    <dbReference type="NCBI Taxonomy" id="91492"/>
    <lineage>
        <taxon>Eukaryota</taxon>
        <taxon>Fungi</taxon>
        <taxon>Dikarya</taxon>
        <taxon>Ascomycota</taxon>
        <taxon>Pezizomycotina</taxon>
        <taxon>Eurotiomycetes</taxon>
        <taxon>Eurotiomycetidae</taxon>
        <taxon>Eurotiales</taxon>
        <taxon>Aspergillaceae</taxon>
        <taxon>Aspergillus</taxon>
        <taxon>Aspergillus subgen. Fumigati</taxon>
    </lineage>
</organism>
<dbReference type="AlphaFoldDB" id="A0A8E0QZM5"/>
<comment type="caution">
    <text evidence="5">The sequence shown here is derived from an EMBL/GenBank/DDBJ whole genome shotgun (WGS) entry which is preliminary data.</text>
</comment>
<feature type="region of interest" description="Disordered" evidence="3">
    <location>
        <begin position="335"/>
        <end position="398"/>
    </location>
</feature>
<feature type="region of interest" description="Disordered" evidence="3">
    <location>
        <begin position="202"/>
        <end position="243"/>
    </location>
</feature>
<dbReference type="FunFam" id="3.40.50.1000:FF:000063">
    <property type="entry name" value="Nuclear elongation and deformation protein"/>
    <property type="match status" value="1"/>
</dbReference>
<dbReference type="RefSeq" id="XP_043148924.1">
    <property type="nucleotide sequence ID" value="XM_043292989.1"/>
</dbReference>
<evidence type="ECO:0000313" key="6">
    <source>
        <dbReference type="Proteomes" id="UP000036893"/>
    </source>
</evidence>
<evidence type="ECO:0000256" key="1">
    <source>
        <dbReference type="ARBA" id="ARBA00005476"/>
    </source>
</evidence>
<protein>
    <recommendedName>
        <fullName evidence="4">LNS2/PITP domain-containing protein</fullName>
    </recommendedName>
</protein>
<evidence type="ECO:0000259" key="4">
    <source>
        <dbReference type="SMART" id="SM00775"/>
    </source>
</evidence>
<feature type="compositionally biased region" description="Polar residues" evidence="3">
    <location>
        <begin position="335"/>
        <end position="347"/>
    </location>
</feature>
<accession>A0A8E0QZM5</accession>
<dbReference type="PANTHER" id="PTHR12181">
    <property type="entry name" value="LIPIN"/>
    <property type="match status" value="1"/>
</dbReference>
<dbReference type="InterPro" id="IPR057124">
    <property type="entry name" value="Ned1-like_M"/>
</dbReference>
<feature type="compositionally biased region" description="Acidic residues" evidence="3">
    <location>
        <begin position="653"/>
        <end position="702"/>
    </location>
</feature>
<dbReference type="EMBL" id="BBXM02000006">
    <property type="protein sequence ID" value="GIC91658.1"/>
    <property type="molecule type" value="Genomic_DNA"/>
</dbReference>
<feature type="compositionally biased region" description="Acidic residues" evidence="3">
    <location>
        <begin position="731"/>
        <end position="743"/>
    </location>
</feature>
<dbReference type="GO" id="GO:0019432">
    <property type="term" value="P:triglyceride biosynthetic process"/>
    <property type="evidence" value="ECO:0007669"/>
    <property type="project" value="TreeGrafter"/>
</dbReference>
<evidence type="ECO:0000313" key="5">
    <source>
        <dbReference type="EMBL" id="GIC91658.1"/>
    </source>
</evidence>